<evidence type="ECO:0000313" key="3">
    <source>
        <dbReference type="EMBL" id="KAA9152314.1"/>
    </source>
</evidence>
<protein>
    <submittedName>
        <fullName evidence="3">MCE family protein</fullName>
    </submittedName>
</protein>
<dbReference type="InterPro" id="IPR003399">
    <property type="entry name" value="Mce/MlaD"/>
</dbReference>
<organism evidence="3 4">
    <name type="scientific">Amycolatopsis acidicola</name>
    <dbReference type="NCBI Taxonomy" id="2596893"/>
    <lineage>
        <taxon>Bacteria</taxon>
        <taxon>Bacillati</taxon>
        <taxon>Actinomycetota</taxon>
        <taxon>Actinomycetes</taxon>
        <taxon>Pseudonocardiales</taxon>
        <taxon>Pseudonocardiaceae</taxon>
        <taxon>Amycolatopsis</taxon>
    </lineage>
</organism>
<keyword evidence="4" id="KW-1185">Reference proteome</keyword>
<dbReference type="GO" id="GO:0005576">
    <property type="term" value="C:extracellular region"/>
    <property type="evidence" value="ECO:0007669"/>
    <property type="project" value="TreeGrafter"/>
</dbReference>
<feature type="domain" description="Mce/MlaD" evidence="1">
    <location>
        <begin position="58"/>
        <end position="131"/>
    </location>
</feature>
<dbReference type="InterPro" id="IPR005693">
    <property type="entry name" value="Mce"/>
</dbReference>
<accession>A0A5N0UPS4</accession>
<proteinExistence type="predicted"/>
<dbReference type="InterPro" id="IPR052336">
    <property type="entry name" value="MlaD_Phospholipid_Transporter"/>
</dbReference>
<dbReference type="Pfam" id="PF11887">
    <property type="entry name" value="Mce4_CUP1"/>
    <property type="match status" value="1"/>
</dbReference>
<feature type="domain" description="Mammalian cell entry C-terminal" evidence="2">
    <location>
        <begin position="139"/>
        <end position="321"/>
    </location>
</feature>
<dbReference type="EMBL" id="VMNW02000089">
    <property type="protein sequence ID" value="KAA9152314.1"/>
    <property type="molecule type" value="Genomic_DNA"/>
</dbReference>
<dbReference type="PANTHER" id="PTHR33371">
    <property type="entry name" value="INTERMEMBRANE PHOSPHOLIPID TRANSPORT SYSTEM BINDING PROTEIN MLAD-RELATED"/>
    <property type="match status" value="1"/>
</dbReference>
<name>A0A5N0UPS4_9PSEU</name>
<evidence type="ECO:0000259" key="1">
    <source>
        <dbReference type="Pfam" id="PF02470"/>
    </source>
</evidence>
<dbReference type="PANTHER" id="PTHR33371:SF18">
    <property type="entry name" value="MCE-FAMILY PROTEIN MCE3C"/>
    <property type="match status" value="1"/>
</dbReference>
<gene>
    <name evidence="3" type="ORF">FPZ12_037155</name>
</gene>
<dbReference type="NCBIfam" id="TIGR00996">
    <property type="entry name" value="Mtu_fam_mce"/>
    <property type="match status" value="1"/>
</dbReference>
<dbReference type="Proteomes" id="UP000319769">
    <property type="component" value="Unassembled WGS sequence"/>
</dbReference>
<dbReference type="InterPro" id="IPR024516">
    <property type="entry name" value="Mce_C"/>
</dbReference>
<dbReference type="Pfam" id="PF02470">
    <property type="entry name" value="MlaD"/>
    <property type="match status" value="1"/>
</dbReference>
<comment type="caution">
    <text evidence="3">The sequence shown here is derived from an EMBL/GenBank/DDBJ whole genome shotgun (WGS) entry which is preliminary data.</text>
</comment>
<dbReference type="PRINTS" id="PR01782">
    <property type="entry name" value="MCEVIRFACTOR"/>
</dbReference>
<evidence type="ECO:0000313" key="4">
    <source>
        <dbReference type="Proteomes" id="UP000319769"/>
    </source>
</evidence>
<dbReference type="OrthoDB" id="5241191at2"/>
<dbReference type="AlphaFoldDB" id="A0A5N0UPS4"/>
<reference evidence="3" key="1">
    <citation type="submission" date="2019-09" db="EMBL/GenBank/DDBJ databases">
        <authorList>
            <person name="Teo W.F.A."/>
            <person name="Duangmal K."/>
        </authorList>
    </citation>
    <scope>NUCLEOTIDE SEQUENCE [LARGE SCALE GENOMIC DNA]</scope>
    <source>
        <strain evidence="3">K81G1</strain>
    </source>
</reference>
<sequence>MGHQPAGTPVARHRAPREVRTVKPAKDPRKVGAVTLLVLALALVAAFRSDDLPILSGGTVYTAYFTEAAGLRTGDEVRVAGVKVGKVTAMALEKDQIKVSLKVRGTWVGDRSTASIEIKTLLGEKYVALHPAGDGAQDPDQAIPKTRTQAPFDVTDAVNQLTSTVGELDPGRLAQSFQTIADTFRTSPQPVHDALNGLESLATTISSRDSQLAQLLANTSQVSRTVADRDGQLRQLLSDGDSLLQELQSRREAVHSLLTGAQNMAAQLSGLVTDNQATLTPALTELNSVTTLLQRNQDNLSQGIANLAPFVRVFGNSVGNGRWLDSYFCGLIPPQVTTQLIQANPDACTAPLTPGNLNGGGR</sequence>
<evidence type="ECO:0000259" key="2">
    <source>
        <dbReference type="Pfam" id="PF11887"/>
    </source>
</evidence>